<comment type="caution">
    <text evidence="1">The sequence shown here is derived from an EMBL/GenBank/DDBJ whole genome shotgun (WGS) entry which is preliminary data.</text>
</comment>
<sequence>MKTSRRRQRVGDIVERARFYRSVCGLPCRADANSGRIVLQAGDIGAVTLPMSLGEQVHERLTAAGAAGPVIGHDTDRWTLLTRPHGYGGDIVLAAELNAFNVQLVPPGATVLLPSTLDDPSGRIRWVAPPRDDFRPAMDAVLDTLDYVLDVRRDRMRLAYHSHL</sequence>
<dbReference type="EMBL" id="LWGR01000013">
    <property type="protein sequence ID" value="KZM70620.1"/>
    <property type="molecule type" value="Genomic_DNA"/>
</dbReference>
<protein>
    <recommendedName>
        <fullName evidence="3">DNA-directed RNA polymerase subunit beta</fullName>
    </recommendedName>
</protein>
<gene>
    <name evidence="1" type="ORF">AWN90_39270</name>
</gene>
<evidence type="ECO:0008006" key="3">
    <source>
        <dbReference type="Google" id="ProtNLM"/>
    </source>
</evidence>
<organism evidence="1 2">
    <name type="scientific">Nocardia terpenica</name>
    <dbReference type="NCBI Taxonomy" id="455432"/>
    <lineage>
        <taxon>Bacteria</taxon>
        <taxon>Bacillati</taxon>
        <taxon>Actinomycetota</taxon>
        <taxon>Actinomycetes</taxon>
        <taxon>Mycobacteriales</taxon>
        <taxon>Nocardiaceae</taxon>
        <taxon>Nocardia</taxon>
    </lineage>
</organism>
<dbReference type="Proteomes" id="UP000076512">
    <property type="component" value="Unassembled WGS sequence"/>
</dbReference>
<dbReference type="OrthoDB" id="4546828at2"/>
<name>A0A164JQ61_9NOCA</name>
<accession>A0A164JQ61</accession>
<dbReference type="RefSeq" id="WP_067593897.1">
    <property type="nucleotide sequence ID" value="NZ_JABMCZ010000003.1"/>
</dbReference>
<evidence type="ECO:0000313" key="2">
    <source>
        <dbReference type="Proteomes" id="UP000076512"/>
    </source>
</evidence>
<proteinExistence type="predicted"/>
<evidence type="ECO:0000313" key="1">
    <source>
        <dbReference type="EMBL" id="KZM70620.1"/>
    </source>
</evidence>
<dbReference type="STRING" id="455432.AWN90_39270"/>
<reference evidence="1 2" key="1">
    <citation type="submission" date="2016-04" db="EMBL/GenBank/DDBJ databases">
        <authorList>
            <person name="Evans L.H."/>
            <person name="Alamgir A."/>
            <person name="Owens N."/>
            <person name="Weber N.D."/>
            <person name="Virtaneva K."/>
            <person name="Barbian K."/>
            <person name="Babar A."/>
            <person name="Rosenke K."/>
        </authorList>
    </citation>
    <scope>NUCLEOTIDE SEQUENCE [LARGE SCALE GENOMIC DNA]</scope>
    <source>
        <strain evidence="1 2">IFM 0406</strain>
    </source>
</reference>
<keyword evidence="2" id="KW-1185">Reference proteome</keyword>
<dbReference type="AlphaFoldDB" id="A0A164JQ61"/>